<dbReference type="EMBL" id="MK797984">
    <property type="protein sequence ID" value="QCG75890.1"/>
    <property type="molecule type" value="Genomic_DNA"/>
</dbReference>
<accession>A0A4Y5JTV1</accession>
<gene>
    <name evidence="1" type="ORF">EST35_0006</name>
</gene>
<proteinExistence type="predicted"/>
<evidence type="ECO:0000313" key="2">
    <source>
        <dbReference type="Proteomes" id="UP000316733"/>
    </source>
</evidence>
<sequence>MLLILMLQRNVEWILNTDCEIRLVLPDYNTLYRFLIQIQKINGYLNCHASNDIVGMFYLQYNCDTISFNRFDEFMILNHNGVIIFGW</sequence>
<organism evidence="1 2">
    <name type="scientific">Pseudomonas phage vB_PaeM_PA5oct</name>
    <dbReference type="NCBI Taxonomy" id="2163605"/>
    <lineage>
        <taxon>Viruses</taxon>
        <taxon>Duplodnaviria</taxon>
        <taxon>Heunggongvirae</taxon>
        <taxon>Uroviricota</taxon>
        <taxon>Caudoviricetes</taxon>
        <taxon>Arenbergviridae</taxon>
        <taxon>Wroclawvirus</taxon>
        <taxon>Wroclawvirus PA5oct</taxon>
    </lineage>
</organism>
<name>A0A4Y5JTV1_9CAUD</name>
<keyword evidence="2" id="KW-1185">Reference proteome</keyword>
<dbReference type="Proteomes" id="UP000316733">
    <property type="component" value="Segment"/>
</dbReference>
<evidence type="ECO:0000313" key="1">
    <source>
        <dbReference type="EMBL" id="QCG75890.1"/>
    </source>
</evidence>
<protein>
    <submittedName>
        <fullName evidence="1">Uncharacterized protein</fullName>
    </submittedName>
</protein>
<reference evidence="2" key="1">
    <citation type="journal article" date="2020" name="bioRxiv">
        <title>Integrative omics analysis of Pseudomonas aeruginosa virus PA5oct highlights the molecular complexity of jumbo phages.</title>
        <authorList>
            <person name="Lood C."/>
            <person name="Danis-Wlodarczyk K."/>
            <person name="Blasdel B.G."/>
            <person name="Jang H.B."/>
            <person name="Vandenheuvel D."/>
            <person name="Briers Y."/>
            <person name="Noben J.-P."/>
            <person name="van Noort V."/>
            <person name="Drulis-Kawa Z."/>
            <person name="Lavigne R."/>
        </authorList>
    </citation>
    <scope>NUCLEOTIDE SEQUENCE [LARGE SCALE GENOMIC DNA]</scope>
</reference>